<dbReference type="Proteomes" id="UP000525298">
    <property type="component" value="Unassembled WGS sequence"/>
</dbReference>
<comment type="caution">
    <text evidence="4">The sequence shown here is derived from an EMBL/GenBank/DDBJ whole genome shotgun (WGS) entry which is preliminary data.</text>
</comment>
<dbReference type="CDD" id="cd04586">
    <property type="entry name" value="CBS_pair_BON_assoc"/>
    <property type="match status" value="1"/>
</dbReference>
<dbReference type="RefSeq" id="WP_181551823.1">
    <property type="nucleotide sequence ID" value="NZ_JACDUS010000007.1"/>
</dbReference>
<name>A0A7W0CAJ6_9BACT</name>
<sequence>MQFNKDTGTSPVDLENEDIIAAMKEMQGYIDITPADFMEIYRVAYNHAVDRIARSMRAKDVMTRQVICVHPETSLLETAERMAAGNISGIPVVNEKNEVLGVISEKDFLEKMGAEPSGSFMGVISQCLKNKGCVALPIRGKTAADIMSVPAVTVEPERPLSEISQLFVEKQINRVPVAGPDGKIAGIVSRADMVKSFFAKVC</sequence>
<evidence type="ECO:0000313" key="4">
    <source>
        <dbReference type="EMBL" id="MBA2882173.1"/>
    </source>
</evidence>
<dbReference type="InterPro" id="IPR000644">
    <property type="entry name" value="CBS_dom"/>
</dbReference>
<evidence type="ECO:0000259" key="3">
    <source>
        <dbReference type="PROSITE" id="PS51371"/>
    </source>
</evidence>
<keyword evidence="1 2" id="KW-0129">CBS domain</keyword>
<dbReference type="PROSITE" id="PS51371">
    <property type="entry name" value="CBS"/>
    <property type="match status" value="2"/>
</dbReference>
<dbReference type="AlphaFoldDB" id="A0A7W0CAJ6"/>
<dbReference type="PANTHER" id="PTHR43080">
    <property type="entry name" value="CBS DOMAIN-CONTAINING PROTEIN CBSX3, MITOCHONDRIAL"/>
    <property type="match status" value="1"/>
</dbReference>
<gene>
    <name evidence="4" type="ORF">HNR65_002514</name>
</gene>
<dbReference type="SMART" id="SM00116">
    <property type="entry name" value="CBS"/>
    <property type="match status" value="2"/>
</dbReference>
<evidence type="ECO:0000256" key="2">
    <source>
        <dbReference type="PROSITE-ProRule" id="PRU00703"/>
    </source>
</evidence>
<accession>A0A7W0CAJ6</accession>
<evidence type="ECO:0000313" key="5">
    <source>
        <dbReference type="Proteomes" id="UP000525298"/>
    </source>
</evidence>
<reference evidence="4 5" key="1">
    <citation type="submission" date="2020-07" db="EMBL/GenBank/DDBJ databases">
        <title>Genomic Encyclopedia of Type Strains, Phase IV (KMG-IV): sequencing the most valuable type-strain genomes for metagenomic binning, comparative biology and taxonomic classification.</title>
        <authorList>
            <person name="Goeker M."/>
        </authorList>
    </citation>
    <scope>NUCLEOTIDE SEQUENCE [LARGE SCALE GENOMIC DNA]</scope>
    <source>
        <strain evidence="4 5">DSM 17721</strain>
    </source>
</reference>
<dbReference type="SUPFAM" id="SSF54631">
    <property type="entry name" value="CBS-domain pair"/>
    <property type="match status" value="1"/>
</dbReference>
<dbReference type="Pfam" id="PF00571">
    <property type="entry name" value="CBS"/>
    <property type="match status" value="2"/>
</dbReference>
<organism evidence="4 5">
    <name type="scientific">Desulfosalsimonas propionicica</name>
    <dbReference type="NCBI Taxonomy" id="332175"/>
    <lineage>
        <taxon>Bacteria</taxon>
        <taxon>Pseudomonadati</taxon>
        <taxon>Thermodesulfobacteriota</taxon>
        <taxon>Desulfobacteria</taxon>
        <taxon>Desulfobacterales</taxon>
        <taxon>Desulfosalsimonadaceae</taxon>
        <taxon>Desulfosalsimonas</taxon>
    </lineage>
</organism>
<dbReference type="Gene3D" id="3.10.580.10">
    <property type="entry name" value="CBS-domain"/>
    <property type="match status" value="1"/>
</dbReference>
<dbReference type="InterPro" id="IPR046342">
    <property type="entry name" value="CBS_dom_sf"/>
</dbReference>
<feature type="domain" description="CBS" evidence="3">
    <location>
        <begin position="62"/>
        <end position="119"/>
    </location>
</feature>
<protein>
    <submittedName>
        <fullName evidence="4">CBS domain-containing protein</fullName>
    </submittedName>
</protein>
<dbReference type="InterPro" id="IPR051257">
    <property type="entry name" value="Diverse_CBS-Domain"/>
</dbReference>
<evidence type="ECO:0000256" key="1">
    <source>
        <dbReference type="ARBA" id="ARBA00023122"/>
    </source>
</evidence>
<dbReference type="EMBL" id="JACDUS010000007">
    <property type="protein sequence ID" value="MBA2882173.1"/>
    <property type="molecule type" value="Genomic_DNA"/>
</dbReference>
<proteinExistence type="predicted"/>
<feature type="domain" description="CBS" evidence="3">
    <location>
        <begin position="147"/>
        <end position="202"/>
    </location>
</feature>
<dbReference type="PANTHER" id="PTHR43080:SF26">
    <property type="entry name" value="REGULATORY PROTEIN"/>
    <property type="match status" value="1"/>
</dbReference>
<keyword evidence="5" id="KW-1185">Reference proteome</keyword>